<feature type="domain" description="PAS" evidence="3">
    <location>
        <begin position="17"/>
        <end position="65"/>
    </location>
</feature>
<feature type="domain" description="PAC" evidence="4">
    <location>
        <begin position="94"/>
        <end position="146"/>
    </location>
</feature>
<dbReference type="PROSITE" id="PS50113">
    <property type="entry name" value="PAC"/>
    <property type="match status" value="5"/>
</dbReference>
<sequence>MSMTMDDSIKRWTAKRKTALVIEIIQGKTTVSEASRSFDLEGNVLDANENFLELFSYQLDEVVGRPHRMFCKPKFGNSKEYQEMWETLREGNYYDGEFERVTRSGSSVWIRANYNPIIGPDGKIARIVKYAMDVTDTKVEATRNNSRFAAMSSAMAVAEFDLSGHLETANDNFLHLMGYEQEEVIGEHHGLFMPKSERDTASYKQFWDNLARETFEAGEFKRIDKQGDIVWMQASYNPIVDPDGKAIRVIKVALDITAEKKRINELLRLLDTVQQGQVTIEYSPEGTIVAANEKFFDVSGYARHEMETLETQHLWTREGGSSVTYSRLWRQVLDGKTVAGEYRRFGAEGKDFYLQSTFSPVYDIDGRLLKIFEVGHDVTEAMIARADQTGKVEGINRSQAMIEFDLDGTILDANDNFLRLMGYMPQEIIGKPHRIFVDRKQAESTDYMEFWNELRRGEYSRGEYYRLNKAGEEVIIQATYNPIFDADGNPVKILKLATDITERRRKNAEFESRFNAINASQAVIEFDLDGNVLGANDNFLQVMGYSMREVLGQHHAIFCTPEYARSEQYRRLWSDLRASKYISGRFHRIGKFGRDVFIHATYSPLKNSQGVTVGVIKYAYDITEQVELECIIRGKTDEMTSTVSRLAGSIMSINNSADKALHFSHDTKRSADNGNSSLSNAIEAIDLMAKSSNSVAEMVRVIGDIANQTNLLAFNAAIEAARAGEYGVGFSVVADEVRKLAERSSSAAMEITKLISESSARVTLGTERSQTARNAFGEIVDAVNNTADVISSISTLAREQDDVSQSVVTLIEDLSKVSTMSEVNASDYKIRSVEN</sequence>
<dbReference type="Pfam" id="PF08447">
    <property type="entry name" value="PAS_3"/>
    <property type="match status" value="2"/>
</dbReference>
<feature type="domain" description="PAC" evidence="4">
    <location>
        <begin position="460"/>
        <end position="512"/>
    </location>
</feature>
<dbReference type="RefSeq" id="WP_167638120.1">
    <property type="nucleotide sequence ID" value="NZ_JAATOP010000005.1"/>
</dbReference>
<feature type="domain" description="PAS" evidence="3">
    <location>
        <begin position="506"/>
        <end position="553"/>
    </location>
</feature>
<evidence type="ECO:0000256" key="1">
    <source>
        <dbReference type="PROSITE-ProRule" id="PRU00284"/>
    </source>
</evidence>
<dbReference type="InterPro" id="IPR050903">
    <property type="entry name" value="Bact_Chemotaxis_MeTrfase"/>
</dbReference>
<feature type="domain" description="PAS" evidence="3">
    <location>
        <begin position="401"/>
        <end position="431"/>
    </location>
</feature>
<evidence type="ECO:0000313" key="5">
    <source>
        <dbReference type="EMBL" id="NIY72750.1"/>
    </source>
</evidence>
<protein>
    <submittedName>
        <fullName evidence="5">PAS domain S-box protein</fullName>
    </submittedName>
</protein>
<dbReference type="InterPro" id="IPR000014">
    <property type="entry name" value="PAS"/>
</dbReference>
<dbReference type="SUPFAM" id="SSF58104">
    <property type="entry name" value="Methyl-accepting chemotaxis protein (MCP) signaling domain"/>
    <property type="match status" value="1"/>
</dbReference>
<dbReference type="SMART" id="SM00091">
    <property type="entry name" value="PAS"/>
    <property type="match status" value="5"/>
</dbReference>
<dbReference type="Proteomes" id="UP000709466">
    <property type="component" value="Unassembled WGS sequence"/>
</dbReference>
<reference evidence="5 6" key="1">
    <citation type="submission" date="2020-03" db="EMBL/GenBank/DDBJ databases">
        <title>Bacterial isolates of synthetic phycosphere.</title>
        <authorList>
            <person name="Fu H."/>
            <person name="Moran M.A."/>
        </authorList>
    </citation>
    <scope>NUCLEOTIDE SEQUENCE [LARGE SCALE GENOMIC DNA]</scope>
    <source>
        <strain evidence="5 6">HF1</strain>
    </source>
</reference>
<dbReference type="PANTHER" id="PTHR24422:SF10">
    <property type="entry name" value="CHEMOTAXIS PROTEIN METHYLTRANSFERASE 2"/>
    <property type="match status" value="1"/>
</dbReference>
<feature type="domain" description="PAC" evidence="4">
    <location>
        <begin position="580"/>
        <end position="634"/>
    </location>
</feature>
<evidence type="ECO:0000259" key="3">
    <source>
        <dbReference type="PROSITE" id="PS50112"/>
    </source>
</evidence>
<gene>
    <name evidence="5" type="ORF">HCZ30_09910</name>
</gene>
<dbReference type="InterPro" id="IPR004089">
    <property type="entry name" value="MCPsignal_dom"/>
</dbReference>
<dbReference type="Gene3D" id="3.30.450.20">
    <property type="entry name" value="PAS domain"/>
    <property type="match status" value="5"/>
</dbReference>
<dbReference type="SMART" id="SM00283">
    <property type="entry name" value="MA"/>
    <property type="match status" value="1"/>
</dbReference>
<organism evidence="5 6">
    <name type="scientific">Marivivens donghaensis</name>
    <dbReference type="NCBI Taxonomy" id="1699413"/>
    <lineage>
        <taxon>Bacteria</taxon>
        <taxon>Pseudomonadati</taxon>
        <taxon>Pseudomonadota</taxon>
        <taxon>Alphaproteobacteria</taxon>
        <taxon>Rhodobacterales</taxon>
        <taxon>Paracoccaceae</taxon>
        <taxon>Marivivens group</taxon>
        <taxon>Marivivens</taxon>
    </lineage>
</organism>
<dbReference type="InterPro" id="IPR000700">
    <property type="entry name" value="PAS-assoc_C"/>
</dbReference>
<accession>A0ABX0VY87</accession>
<dbReference type="Pfam" id="PF08448">
    <property type="entry name" value="PAS_4"/>
    <property type="match status" value="3"/>
</dbReference>
<dbReference type="Gene3D" id="1.10.287.950">
    <property type="entry name" value="Methyl-accepting chemotaxis protein"/>
    <property type="match status" value="1"/>
</dbReference>
<dbReference type="InterPro" id="IPR001610">
    <property type="entry name" value="PAC"/>
</dbReference>
<dbReference type="EMBL" id="JAATOP010000005">
    <property type="protein sequence ID" value="NIY72750.1"/>
    <property type="molecule type" value="Genomic_DNA"/>
</dbReference>
<keyword evidence="6" id="KW-1185">Reference proteome</keyword>
<dbReference type="NCBIfam" id="TIGR00229">
    <property type="entry name" value="sensory_box"/>
    <property type="match status" value="5"/>
</dbReference>
<comment type="caution">
    <text evidence="5">The sequence shown here is derived from an EMBL/GenBank/DDBJ whole genome shotgun (WGS) entry which is preliminary data.</text>
</comment>
<feature type="domain" description="PAC" evidence="4">
    <location>
        <begin position="216"/>
        <end position="268"/>
    </location>
</feature>
<dbReference type="PROSITE" id="PS50112">
    <property type="entry name" value="PAS"/>
    <property type="match status" value="4"/>
</dbReference>
<feature type="domain" description="PAS" evidence="3">
    <location>
        <begin position="161"/>
        <end position="196"/>
    </location>
</feature>
<evidence type="ECO:0000313" key="6">
    <source>
        <dbReference type="Proteomes" id="UP000709466"/>
    </source>
</evidence>
<keyword evidence="1" id="KW-0807">Transducer</keyword>
<dbReference type="SMART" id="SM00086">
    <property type="entry name" value="PAC"/>
    <property type="match status" value="5"/>
</dbReference>
<feature type="domain" description="Methyl-accepting transducer" evidence="2">
    <location>
        <begin position="637"/>
        <end position="829"/>
    </location>
</feature>
<dbReference type="InterPro" id="IPR035965">
    <property type="entry name" value="PAS-like_dom_sf"/>
</dbReference>
<name>A0ABX0VY87_9RHOB</name>
<dbReference type="PANTHER" id="PTHR24422">
    <property type="entry name" value="CHEMOTAXIS PROTEIN METHYLTRANSFERASE"/>
    <property type="match status" value="1"/>
</dbReference>
<proteinExistence type="predicted"/>
<dbReference type="InterPro" id="IPR013655">
    <property type="entry name" value="PAS_fold_3"/>
</dbReference>
<evidence type="ECO:0000259" key="4">
    <source>
        <dbReference type="PROSITE" id="PS50113"/>
    </source>
</evidence>
<dbReference type="Pfam" id="PF00015">
    <property type="entry name" value="MCPsignal"/>
    <property type="match status" value="1"/>
</dbReference>
<dbReference type="CDD" id="cd00130">
    <property type="entry name" value="PAS"/>
    <property type="match status" value="5"/>
</dbReference>
<dbReference type="PROSITE" id="PS50111">
    <property type="entry name" value="CHEMOTAXIS_TRANSDUC_2"/>
    <property type="match status" value="1"/>
</dbReference>
<evidence type="ECO:0000259" key="2">
    <source>
        <dbReference type="PROSITE" id="PS50111"/>
    </source>
</evidence>
<feature type="domain" description="PAC" evidence="4">
    <location>
        <begin position="338"/>
        <end position="390"/>
    </location>
</feature>
<dbReference type="SUPFAM" id="SSF55785">
    <property type="entry name" value="PYP-like sensor domain (PAS domain)"/>
    <property type="match status" value="5"/>
</dbReference>
<dbReference type="InterPro" id="IPR013656">
    <property type="entry name" value="PAS_4"/>
</dbReference>